<reference evidence="2 3" key="1">
    <citation type="submission" date="2014-01" db="EMBL/GenBank/DDBJ databases">
        <title>Sulfitobacter sp. H3 (MCCC 1A00686) Genome Sequencing.</title>
        <authorList>
            <person name="Lai Q."/>
            <person name="Hong Z."/>
        </authorList>
    </citation>
    <scope>NUCLEOTIDE SEQUENCE [LARGE SCALE GENOMIC DNA]</scope>
    <source>
        <strain evidence="2 3">H3</strain>
    </source>
</reference>
<name>A0A073J8J7_9RHOB</name>
<dbReference type="AlphaFoldDB" id="A0A073J8J7"/>
<dbReference type="Pfam" id="PF21866">
    <property type="entry name" value="DUF6915"/>
    <property type="match status" value="1"/>
</dbReference>
<evidence type="ECO:0000313" key="3">
    <source>
        <dbReference type="Proteomes" id="UP000027746"/>
    </source>
</evidence>
<dbReference type="OrthoDB" id="68427at2"/>
<dbReference type="RefSeq" id="WP_037930962.1">
    <property type="nucleotide sequence ID" value="NZ_FQVP01000014.1"/>
</dbReference>
<evidence type="ECO:0000259" key="1">
    <source>
        <dbReference type="Pfam" id="PF21866"/>
    </source>
</evidence>
<protein>
    <recommendedName>
        <fullName evidence="1">DUF6915 domain-containing protein</fullName>
    </recommendedName>
</protein>
<proteinExistence type="predicted"/>
<gene>
    <name evidence="2" type="ORF">SUH3_11660</name>
</gene>
<organism evidence="2 3">
    <name type="scientific">Pseudosulfitobacter pseudonitzschiae</name>
    <dbReference type="NCBI Taxonomy" id="1402135"/>
    <lineage>
        <taxon>Bacteria</taxon>
        <taxon>Pseudomonadati</taxon>
        <taxon>Pseudomonadota</taxon>
        <taxon>Alphaproteobacteria</taxon>
        <taxon>Rhodobacterales</taxon>
        <taxon>Roseobacteraceae</taxon>
        <taxon>Pseudosulfitobacter</taxon>
    </lineage>
</organism>
<evidence type="ECO:0000313" key="2">
    <source>
        <dbReference type="EMBL" id="KEJ94017.1"/>
    </source>
</evidence>
<accession>A0A073J8J7</accession>
<dbReference type="InterPro" id="IPR054061">
    <property type="entry name" value="DUF6915"/>
</dbReference>
<dbReference type="Proteomes" id="UP000027746">
    <property type="component" value="Unassembled WGS sequence"/>
</dbReference>
<feature type="domain" description="DUF6915" evidence="1">
    <location>
        <begin position="2"/>
        <end position="104"/>
    </location>
</feature>
<comment type="caution">
    <text evidence="2">The sequence shown here is derived from an EMBL/GenBank/DDBJ whole genome shotgun (WGS) entry which is preliminary data.</text>
</comment>
<sequence>MAHPLHHAESSARRFGGVPDDYQHVHDWFDSSKEHLGLFVHRAQKHHTVGIYDAERVFGRSLINSAGRVVPIRWIGEQHVREDCQGRIPSLADWLGRIQPEPWMANGRIDNDPTQIGSDPRAAWVQAVAGHQTILGFEDWLLKVSVEHVQHRQNRAAA</sequence>
<dbReference type="EMBL" id="JAMD01000020">
    <property type="protein sequence ID" value="KEJ94017.1"/>
    <property type="molecule type" value="Genomic_DNA"/>
</dbReference>
<keyword evidence="3" id="KW-1185">Reference proteome</keyword>